<feature type="region of interest" description="Disordered" evidence="1">
    <location>
        <begin position="392"/>
        <end position="419"/>
    </location>
</feature>
<evidence type="ECO:0000256" key="1">
    <source>
        <dbReference type="SAM" id="MobiDB-lite"/>
    </source>
</evidence>
<protein>
    <submittedName>
        <fullName evidence="3">Uncharacterized protein</fullName>
    </submittedName>
</protein>
<feature type="compositionally biased region" description="Basic and acidic residues" evidence="1">
    <location>
        <begin position="1"/>
        <end position="12"/>
    </location>
</feature>
<feature type="compositionally biased region" description="Acidic residues" evidence="1">
    <location>
        <begin position="208"/>
        <end position="218"/>
    </location>
</feature>
<keyword evidence="2" id="KW-0472">Membrane</keyword>
<dbReference type="AlphaFoldDB" id="A0A2M7QA05"/>
<proteinExistence type="predicted"/>
<organism evidence="3 4">
    <name type="scientific">Candidatus Uhrbacteria bacterium CG_4_10_14_0_8_um_filter_58_22</name>
    <dbReference type="NCBI Taxonomy" id="1975029"/>
    <lineage>
        <taxon>Bacteria</taxon>
        <taxon>Candidatus Uhriibacteriota</taxon>
    </lineage>
</organism>
<evidence type="ECO:0000313" key="3">
    <source>
        <dbReference type="EMBL" id="PIY62765.1"/>
    </source>
</evidence>
<sequence length="419" mass="44340">MADEKKISDGLDRPSGTLTSSTSDADEPEIFVMPEEFYGAAVKPKPEAAVSSASPAVSSPAAVSTVKTGKGFTVAIVTLAAILVVALGVAVYFVFFSGPKSVCGNNLCESGETFAACPNDCEPPPSVCGDGDCESSESYLSCPSDCRQPDAVCGDRQCNGDETAESCPEDCRPPAECGDGRCEADRGESYDSCRSDCQPPEPVPSVDTDSDGLTDVEETSIYGSDPNGTNSDGDSFVDLNEVINLFDPAKKEPARLIDSPGISAYRNEDYGFEIFCPTAWGKSDLPSEQSVRFTSPTGETVKVTVFIKQPETTLDDWLRSSSVSGLSAVGQAGRSINRHGYEQVTMSDRRTVLISDGTNVALLRYDLEGQLEVRYRVTLSVMANSLTFVTKPSPSAETLSGTGSVLPVSESSDAESDRP</sequence>
<reference evidence="4" key="1">
    <citation type="submission" date="2017-09" db="EMBL/GenBank/DDBJ databases">
        <title>Depth-based differentiation of microbial function through sediment-hosted aquifers and enrichment of novel symbionts in the deep terrestrial subsurface.</title>
        <authorList>
            <person name="Probst A.J."/>
            <person name="Ladd B."/>
            <person name="Jarett J.K."/>
            <person name="Geller-Mcgrath D.E."/>
            <person name="Sieber C.M.K."/>
            <person name="Emerson J.B."/>
            <person name="Anantharaman K."/>
            <person name="Thomas B.C."/>
            <person name="Malmstrom R."/>
            <person name="Stieglmeier M."/>
            <person name="Klingl A."/>
            <person name="Woyke T."/>
            <person name="Ryan C.M."/>
            <person name="Banfield J.F."/>
        </authorList>
    </citation>
    <scope>NUCLEOTIDE SEQUENCE [LARGE SCALE GENOMIC DNA]</scope>
</reference>
<accession>A0A2M7QA05</accession>
<keyword evidence="2" id="KW-0812">Transmembrane</keyword>
<name>A0A2M7QA05_9BACT</name>
<dbReference type="EMBL" id="PFLC01000027">
    <property type="protein sequence ID" value="PIY62765.1"/>
    <property type="molecule type" value="Genomic_DNA"/>
</dbReference>
<feature type="compositionally biased region" description="Polar residues" evidence="1">
    <location>
        <begin position="392"/>
        <end position="403"/>
    </location>
</feature>
<evidence type="ECO:0000313" key="4">
    <source>
        <dbReference type="Proteomes" id="UP000230973"/>
    </source>
</evidence>
<comment type="caution">
    <text evidence="3">The sequence shown here is derived from an EMBL/GenBank/DDBJ whole genome shotgun (WGS) entry which is preliminary data.</text>
</comment>
<keyword evidence="2" id="KW-1133">Transmembrane helix</keyword>
<feature type="region of interest" description="Disordered" evidence="1">
    <location>
        <begin position="193"/>
        <end position="235"/>
    </location>
</feature>
<feature type="transmembrane region" description="Helical" evidence="2">
    <location>
        <begin position="72"/>
        <end position="95"/>
    </location>
</feature>
<feature type="region of interest" description="Disordered" evidence="1">
    <location>
        <begin position="1"/>
        <end position="29"/>
    </location>
</feature>
<dbReference type="Proteomes" id="UP000230973">
    <property type="component" value="Unassembled WGS sequence"/>
</dbReference>
<evidence type="ECO:0000256" key="2">
    <source>
        <dbReference type="SAM" id="Phobius"/>
    </source>
</evidence>
<gene>
    <name evidence="3" type="ORF">COY93_02075</name>
</gene>